<dbReference type="Proteomes" id="UP000261620">
    <property type="component" value="Unplaced"/>
</dbReference>
<evidence type="ECO:0000313" key="1">
    <source>
        <dbReference type="Ensembl" id="ENSMMOP00000018432.1"/>
    </source>
</evidence>
<dbReference type="PANTHER" id="PTHR44874">
    <property type="entry name" value="TETRATRICOPEPTIDE REPEAT PROTEIN 34"/>
    <property type="match status" value="1"/>
</dbReference>
<keyword evidence="2" id="KW-1185">Reference proteome</keyword>
<dbReference type="AlphaFoldDB" id="A0A3Q3X089"/>
<dbReference type="PANTHER" id="PTHR44874:SF1">
    <property type="entry name" value="TETRATRICOPEPTIDE REPEAT PROTEIN 34"/>
    <property type="match status" value="1"/>
</dbReference>
<dbReference type="Ensembl" id="ENSMMOT00000018732.1">
    <property type="protein sequence ID" value="ENSMMOP00000018432.1"/>
    <property type="gene ID" value="ENSMMOG00000013953.1"/>
</dbReference>
<dbReference type="OMA" id="AQHHIFY"/>
<organism evidence="1 2">
    <name type="scientific">Mola mola</name>
    <name type="common">Ocean sunfish</name>
    <name type="synonym">Tetraodon mola</name>
    <dbReference type="NCBI Taxonomy" id="94237"/>
    <lineage>
        <taxon>Eukaryota</taxon>
        <taxon>Metazoa</taxon>
        <taxon>Chordata</taxon>
        <taxon>Craniata</taxon>
        <taxon>Vertebrata</taxon>
        <taxon>Euteleostomi</taxon>
        <taxon>Actinopterygii</taxon>
        <taxon>Neopterygii</taxon>
        <taxon>Teleostei</taxon>
        <taxon>Neoteleostei</taxon>
        <taxon>Acanthomorphata</taxon>
        <taxon>Eupercaria</taxon>
        <taxon>Tetraodontiformes</taxon>
        <taxon>Molidae</taxon>
        <taxon>Mola</taxon>
    </lineage>
</organism>
<dbReference type="InterPro" id="IPR011990">
    <property type="entry name" value="TPR-like_helical_dom_sf"/>
</dbReference>
<dbReference type="Gene3D" id="1.25.40.10">
    <property type="entry name" value="Tetratricopeptide repeat domain"/>
    <property type="match status" value="1"/>
</dbReference>
<reference evidence="1" key="1">
    <citation type="submission" date="2025-08" db="UniProtKB">
        <authorList>
            <consortium name="Ensembl"/>
        </authorList>
    </citation>
    <scope>IDENTIFICATION</scope>
</reference>
<sequence length="535" mass="59602">AFRLSVVRARARARARRVAPETAPTVIQAPAGVQSLAQVLMELQPEADGPQILAADALYQLGRVEEAYRLLLSAGPTSHRAPILARLALLQLQRGFLYDTNQLLKKLIQCGDTSCLRPLLAVARQKDRVLLQAHCHSAAKRFLEGTREERAVREAVAYLSIAIMASGTEAADSLLERARCYALLGQRKTAIFDFSAILKEHPEHVQALCGRGFTYLTLNQQTECTHDILAALQINTDIVTKDILSLKDKARKLVCDWLHQFCRASLSDILLATPVPCSEEQLREAFVIGGSLMRTDCRDPRWHLLYVDLLLAKGESEAAGAHLCQIFGQEPRDAAAQARVGVMEALKQNYRSAARRLSKLPEKDLSTLDFLLNLIPFNQRKPLAQVNLHERIHTSKVVCTGDSFNFYSATSSKCVLSFACAHIYHISELEVWVEDRCRRGSSLVLCSREGAALEDFTRALELQSDRAIQCVEAGLGRLRLAECFLRGALQHYGEQQLSKAWTLIECGLMVDGENAELRRLRARVKREVASPCRVN</sequence>
<reference evidence="1" key="2">
    <citation type="submission" date="2025-09" db="UniProtKB">
        <authorList>
            <consortium name="Ensembl"/>
        </authorList>
    </citation>
    <scope>IDENTIFICATION</scope>
</reference>
<evidence type="ECO:0000313" key="2">
    <source>
        <dbReference type="Proteomes" id="UP000261620"/>
    </source>
</evidence>
<protein>
    <submittedName>
        <fullName evidence="1">Uncharacterized protein</fullName>
    </submittedName>
</protein>
<accession>A0A3Q3X089</accession>
<dbReference type="STRING" id="94237.ENSMMOP00000018432"/>
<name>A0A3Q3X089_MOLML</name>
<proteinExistence type="predicted"/>
<dbReference type="SUPFAM" id="SSF48452">
    <property type="entry name" value="TPR-like"/>
    <property type="match status" value="1"/>
</dbReference>
<dbReference type="InterPro" id="IPR019734">
    <property type="entry name" value="TPR_rpt"/>
</dbReference>
<dbReference type="SMART" id="SM00028">
    <property type="entry name" value="TPR"/>
    <property type="match status" value="3"/>
</dbReference>
<dbReference type="InterPro" id="IPR042161">
    <property type="entry name" value="TTC34"/>
</dbReference>